<protein>
    <recommendedName>
        <fullName evidence="2">diguanylate cyclase</fullName>
        <ecNumber evidence="2">2.7.7.65</ecNumber>
    </recommendedName>
</protein>
<dbReference type="AlphaFoldDB" id="B3PBW6"/>
<gene>
    <name evidence="6" type="ordered locus">CJA_1180</name>
</gene>
<dbReference type="NCBIfam" id="TIGR00254">
    <property type="entry name" value="GGDEF"/>
    <property type="match status" value="1"/>
</dbReference>
<organism evidence="6 7">
    <name type="scientific">Cellvibrio japonicus (strain Ueda107)</name>
    <name type="common">Pseudomonas fluorescens subsp. cellulosa</name>
    <dbReference type="NCBI Taxonomy" id="498211"/>
    <lineage>
        <taxon>Bacteria</taxon>
        <taxon>Pseudomonadati</taxon>
        <taxon>Pseudomonadota</taxon>
        <taxon>Gammaproteobacteria</taxon>
        <taxon>Cellvibrionales</taxon>
        <taxon>Cellvibrionaceae</taxon>
        <taxon>Cellvibrio</taxon>
    </lineage>
</organism>
<dbReference type="KEGG" id="cja:CJA_1180"/>
<keyword evidence="4" id="KW-0812">Transmembrane</keyword>
<dbReference type="OrthoDB" id="9812260at2"/>
<comment type="cofactor">
    <cofactor evidence="1">
        <name>Mg(2+)</name>
        <dbReference type="ChEBI" id="CHEBI:18420"/>
    </cofactor>
</comment>
<dbReference type="EC" id="2.7.7.65" evidence="2"/>
<evidence type="ECO:0000313" key="6">
    <source>
        <dbReference type="EMBL" id="ACE86164.1"/>
    </source>
</evidence>
<evidence type="ECO:0000256" key="1">
    <source>
        <dbReference type="ARBA" id="ARBA00001946"/>
    </source>
</evidence>
<dbReference type="InterPro" id="IPR050469">
    <property type="entry name" value="Diguanylate_Cyclase"/>
</dbReference>
<evidence type="ECO:0000259" key="5">
    <source>
        <dbReference type="PROSITE" id="PS50887"/>
    </source>
</evidence>
<dbReference type="SMART" id="SM00267">
    <property type="entry name" value="GGDEF"/>
    <property type="match status" value="1"/>
</dbReference>
<dbReference type="HOGENOM" id="CLU_000445_11_1_6"/>
<feature type="transmembrane region" description="Helical" evidence="4">
    <location>
        <begin position="92"/>
        <end position="123"/>
    </location>
</feature>
<feature type="domain" description="GGDEF" evidence="5">
    <location>
        <begin position="197"/>
        <end position="325"/>
    </location>
</feature>
<dbReference type="Gene3D" id="3.30.70.270">
    <property type="match status" value="1"/>
</dbReference>
<dbReference type="SUPFAM" id="SSF55073">
    <property type="entry name" value="Nucleotide cyclase"/>
    <property type="match status" value="1"/>
</dbReference>
<dbReference type="PANTHER" id="PTHR45138">
    <property type="entry name" value="REGULATORY COMPONENTS OF SENSORY TRANSDUCTION SYSTEM"/>
    <property type="match status" value="1"/>
</dbReference>
<dbReference type="GO" id="GO:0052621">
    <property type="term" value="F:diguanylate cyclase activity"/>
    <property type="evidence" value="ECO:0007669"/>
    <property type="project" value="UniProtKB-EC"/>
</dbReference>
<keyword evidence="4" id="KW-0472">Membrane</keyword>
<feature type="transmembrane region" description="Helical" evidence="4">
    <location>
        <begin position="69"/>
        <end position="86"/>
    </location>
</feature>
<dbReference type="GO" id="GO:0043709">
    <property type="term" value="P:cell adhesion involved in single-species biofilm formation"/>
    <property type="evidence" value="ECO:0007669"/>
    <property type="project" value="TreeGrafter"/>
</dbReference>
<name>B3PBW6_CELJU</name>
<evidence type="ECO:0000256" key="2">
    <source>
        <dbReference type="ARBA" id="ARBA00012528"/>
    </source>
</evidence>
<reference evidence="6 7" key="1">
    <citation type="journal article" date="2008" name="J. Bacteriol.">
        <title>Insights into plant cell wall degradation from the genome sequence of the soil bacterium Cellvibrio japonicus.</title>
        <authorList>
            <person name="Deboy R.T."/>
            <person name="Mongodin E.F."/>
            <person name="Fouts D.E."/>
            <person name="Tailford L.E."/>
            <person name="Khouri H."/>
            <person name="Emerson J.B."/>
            <person name="Mohamoud Y."/>
            <person name="Watkins K."/>
            <person name="Henrissat B."/>
            <person name="Gilbert H.J."/>
            <person name="Nelson K.E."/>
        </authorList>
    </citation>
    <scope>NUCLEOTIDE SEQUENCE [LARGE SCALE GENOMIC DNA]</scope>
    <source>
        <strain evidence="6 7">Ueda107</strain>
    </source>
</reference>
<keyword evidence="7" id="KW-1185">Reference proteome</keyword>
<evidence type="ECO:0000256" key="3">
    <source>
        <dbReference type="ARBA" id="ARBA00034247"/>
    </source>
</evidence>
<dbReference type="CDD" id="cd01949">
    <property type="entry name" value="GGDEF"/>
    <property type="match status" value="1"/>
</dbReference>
<evidence type="ECO:0000313" key="7">
    <source>
        <dbReference type="Proteomes" id="UP000001036"/>
    </source>
</evidence>
<comment type="catalytic activity">
    <reaction evidence="3">
        <text>2 GTP = 3',3'-c-di-GMP + 2 diphosphate</text>
        <dbReference type="Rhea" id="RHEA:24898"/>
        <dbReference type="ChEBI" id="CHEBI:33019"/>
        <dbReference type="ChEBI" id="CHEBI:37565"/>
        <dbReference type="ChEBI" id="CHEBI:58805"/>
        <dbReference type="EC" id="2.7.7.65"/>
    </reaction>
</comment>
<evidence type="ECO:0000256" key="4">
    <source>
        <dbReference type="SAM" id="Phobius"/>
    </source>
</evidence>
<feature type="transmembrane region" description="Helical" evidence="4">
    <location>
        <begin position="135"/>
        <end position="153"/>
    </location>
</feature>
<dbReference type="PROSITE" id="PS50887">
    <property type="entry name" value="GGDEF"/>
    <property type="match status" value="1"/>
</dbReference>
<dbReference type="FunFam" id="3.30.70.270:FF:000001">
    <property type="entry name" value="Diguanylate cyclase domain protein"/>
    <property type="match status" value="1"/>
</dbReference>
<dbReference type="GO" id="GO:1902201">
    <property type="term" value="P:negative regulation of bacterial-type flagellum-dependent cell motility"/>
    <property type="evidence" value="ECO:0007669"/>
    <property type="project" value="TreeGrafter"/>
</dbReference>
<dbReference type="InterPro" id="IPR043128">
    <property type="entry name" value="Rev_trsase/Diguanyl_cyclase"/>
</dbReference>
<sequence>MLDERTLKFELGLVKFFGLLSLVGISPFAVMRYLQGEYLHALLDVGIVSVALLNAWVAHHQRRVAQSNLTIAASLYTAGAVVVAYLNSPLFVFWVFPAIFANVFLLRALNALIANLLAISALVPLALRLPNMVDAMAMIASLLFSTSLAYVFALQTERQRALLEKSASQDPLTELANRRALNQTLKQCLDDFQRNQTPATLIIFDLDYFKQINDKFGHSIGDEILQNLAQLITRRIRTTDRAFRFGGEEFIVLARNTQLEEARLFAEQLRVNISLELNAPEGEITASFGCAELKPNETLDGWFNRADKAVYQAKQLGRNRVVCAH</sequence>
<dbReference type="PANTHER" id="PTHR45138:SF9">
    <property type="entry name" value="DIGUANYLATE CYCLASE DGCM-RELATED"/>
    <property type="match status" value="1"/>
</dbReference>
<proteinExistence type="predicted"/>
<dbReference type="EMBL" id="CP000934">
    <property type="protein sequence ID" value="ACE86164.1"/>
    <property type="molecule type" value="Genomic_DNA"/>
</dbReference>
<accession>B3PBW6</accession>
<dbReference type="eggNOG" id="COG3706">
    <property type="taxonomic scope" value="Bacteria"/>
</dbReference>
<dbReference type="GO" id="GO:0005886">
    <property type="term" value="C:plasma membrane"/>
    <property type="evidence" value="ECO:0007669"/>
    <property type="project" value="TreeGrafter"/>
</dbReference>
<dbReference type="RefSeq" id="WP_012486828.1">
    <property type="nucleotide sequence ID" value="NC_010995.1"/>
</dbReference>
<keyword evidence="4" id="KW-1133">Transmembrane helix</keyword>
<dbReference type="Pfam" id="PF00990">
    <property type="entry name" value="GGDEF"/>
    <property type="match status" value="1"/>
</dbReference>
<dbReference type="InterPro" id="IPR029787">
    <property type="entry name" value="Nucleotide_cyclase"/>
</dbReference>
<feature type="transmembrane region" description="Helical" evidence="4">
    <location>
        <begin position="12"/>
        <end position="32"/>
    </location>
</feature>
<dbReference type="InterPro" id="IPR000160">
    <property type="entry name" value="GGDEF_dom"/>
</dbReference>
<dbReference type="STRING" id="498211.CJA_1180"/>
<dbReference type="Proteomes" id="UP000001036">
    <property type="component" value="Chromosome"/>
</dbReference>